<dbReference type="AlphaFoldDB" id="A0AAD6V748"/>
<gene>
    <name evidence="1" type="ORF">GGX14DRAFT_468530</name>
</gene>
<dbReference type="Proteomes" id="UP001219525">
    <property type="component" value="Unassembled WGS sequence"/>
</dbReference>
<evidence type="ECO:0000313" key="1">
    <source>
        <dbReference type="EMBL" id="KAJ7198991.1"/>
    </source>
</evidence>
<evidence type="ECO:0000313" key="2">
    <source>
        <dbReference type="Proteomes" id="UP001219525"/>
    </source>
</evidence>
<keyword evidence="2" id="KW-1185">Reference proteome</keyword>
<name>A0AAD6V748_9AGAR</name>
<proteinExistence type="predicted"/>
<accession>A0AAD6V748</accession>
<sequence length="157" mass="18391">MVKYHIIHGDTQKHHFTDEVLYFPSSSAENSRVQLRDDISRATEWNVTFDFKNHMAYIRTHREPHLVLHLTGEHNVVKAVKKHGKGWPCAFSMVGDDHFILTDVNKVQRMGTSVNVNNLVLTQDVAKYPTATKNEKWRIEPLYSPYLLQHFSHYYVE</sequence>
<organism evidence="1 2">
    <name type="scientific">Mycena pura</name>
    <dbReference type="NCBI Taxonomy" id="153505"/>
    <lineage>
        <taxon>Eukaryota</taxon>
        <taxon>Fungi</taxon>
        <taxon>Dikarya</taxon>
        <taxon>Basidiomycota</taxon>
        <taxon>Agaricomycotina</taxon>
        <taxon>Agaricomycetes</taxon>
        <taxon>Agaricomycetidae</taxon>
        <taxon>Agaricales</taxon>
        <taxon>Marasmiineae</taxon>
        <taxon>Mycenaceae</taxon>
        <taxon>Mycena</taxon>
    </lineage>
</organism>
<reference evidence="1" key="1">
    <citation type="submission" date="2023-03" db="EMBL/GenBank/DDBJ databases">
        <title>Massive genome expansion in bonnet fungi (Mycena s.s.) driven by repeated elements and novel gene families across ecological guilds.</title>
        <authorList>
            <consortium name="Lawrence Berkeley National Laboratory"/>
            <person name="Harder C.B."/>
            <person name="Miyauchi S."/>
            <person name="Viragh M."/>
            <person name="Kuo A."/>
            <person name="Thoen E."/>
            <person name="Andreopoulos B."/>
            <person name="Lu D."/>
            <person name="Skrede I."/>
            <person name="Drula E."/>
            <person name="Henrissat B."/>
            <person name="Morin E."/>
            <person name="Kohler A."/>
            <person name="Barry K."/>
            <person name="LaButti K."/>
            <person name="Morin E."/>
            <person name="Salamov A."/>
            <person name="Lipzen A."/>
            <person name="Mereny Z."/>
            <person name="Hegedus B."/>
            <person name="Baldrian P."/>
            <person name="Stursova M."/>
            <person name="Weitz H."/>
            <person name="Taylor A."/>
            <person name="Grigoriev I.V."/>
            <person name="Nagy L.G."/>
            <person name="Martin F."/>
            <person name="Kauserud H."/>
        </authorList>
    </citation>
    <scope>NUCLEOTIDE SEQUENCE</scope>
    <source>
        <strain evidence="1">9144</strain>
    </source>
</reference>
<protein>
    <submittedName>
        <fullName evidence="1">Uncharacterized protein</fullName>
    </submittedName>
</protein>
<comment type="caution">
    <text evidence="1">The sequence shown here is derived from an EMBL/GenBank/DDBJ whole genome shotgun (WGS) entry which is preliminary data.</text>
</comment>
<dbReference type="EMBL" id="JARJCW010000070">
    <property type="protein sequence ID" value="KAJ7198991.1"/>
    <property type="molecule type" value="Genomic_DNA"/>
</dbReference>